<dbReference type="GO" id="GO:0005886">
    <property type="term" value="C:plasma membrane"/>
    <property type="evidence" value="ECO:0007669"/>
    <property type="project" value="UniProtKB-SubCell"/>
</dbReference>
<evidence type="ECO:0000256" key="10">
    <source>
        <dbReference type="ARBA" id="ARBA00023224"/>
    </source>
</evidence>
<evidence type="ECO:0000256" key="8">
    <source>
        <dbReference type="ARBA" id="ARBA00023136"/>
    </source>
</evidence>
<dbReference type="PROSITE" id="PS50262">
    <property type="entry name" value="G_PROTEIN_RECEP_F1_2"/>
    <property type="match status" value="1"/>
</dbReference>
<keyword evidence="14" id="KW-1185">Reference proteome</keyword>
<keyword evidence="4 11" id="KW-0589">Pheromone response</keyword>
<dbReference type="GO" id="GO:0016503">
    <property type="term" value="F:pheromone receptor activity"/>
    <property type="evidence" value="ECO:0007669"/>
    <property type="project" value="InterPro"/>
</dbReference>
<feature type="transmembrane region" description="Helical" evidence="11">
    <location>
        <begin position="236"/>
        <end position="259"/>
    </location>
</feature>
<comment type="similarity">
    <text evidence="2 11">Belongs to the G-protein coupled receptor 1 family.</text>
</comment>
<proteinExistence type="inferred from homology"/>
<dbReference type="OMA" id="WANMIMA"/>
<keyword evidence="8 11" id="KW-0472">Membrane</keyword>
<evidence type="ECO:0000256" key="6">
    <source>
        <dbReference type="ARBA" id="ARBA00022989"/>
    </source>
</evidence>
<evidence type="ECO:0000256" key="11">
    <source>
        <dbReference type="RuleBase" id="RU364061"/>
    </source>
</evidence>
<keyword evidence="10 11" id="KW-0807">Transducer</keyword>
<dbReference type="Ensembl" id="ENSLACT00000002480.1">
    <property type="protein sequence ID" value="ENSLACP00000002460.1"/>
    <property type="gene ID" value="ENSLACG00000002196.1"/>
</dbReference>
<dbReference type="SUPFAM" id="SSF81321">
    <property type="entry name" value="Family A G protein-coupled receptor-like"/>
    <property type="match status" value="1"/>
</dbReference>
<dbReference type="GO" id="GO:0019236">
    <property type="term" value="P:response to pheromone"/>
    <property type="evidence" value="ECO:0007669"/>
    <property type="project" value="UniProtKB-KW"/>
</dbReference>
<feature type="transmembrane region" description="Helical" evidence="11">
    <location>
        <begin position="12"/>
        <end position="34"/>
    </location>
</feature>
<dbReference type="Proteomes" id="UP000008672">
    <property type="component" value="Unassembled WGS sequence"/>
</dbReference>
<dbReference type="InParanoid" id="H2ZYI9"/>
<feature type="transmembrane region" description="Helical" evidence="11">
    <location>
        <begin position="127"/>
        <end position="151"/>
    </location>
</feature>
<keyword evidence="3 11" id="KW-1003">Cell membrane</keyword>
<keyword evidence="7 11" id="KW-0297">G-protein coupled receptor</keyword>
<evidence type="ECO:0000256" key="3">
    <source>
        <dbReference type="ARBA" id="ARBA00022475"/>
    </source>
</evidence>
<reference evidence="14" key="1">
    <citation type="submission" date="2011-08" db="EMBL/GenBank/DDBJ databases">
        <title>The draft genome of Latimeria chalumnae.</title>
        <authorList>
            <person name="Di Palma F."/>
            <person name="Alfoldi J."/>
            <person name="Johnson J."/>
            <person name="Berlin A."/>
            <person name="Gnerre S."/>
            <person name="Jaffe D."/>
            <person name="MacCallum I."/>
            <person name="Young S."/>
            <person name="Walker B.J."/>
            <person name="Lander E."/>
            <person name="Lindblad-Toh K."/>
        </authorList>
    </citation>
    <scope>NUCLEOTIDE SEQUENCE [LARGE SCALE GENOMIC DNA]</scope>
    <source>
        <strain evidence="14">Wild caught</strain>
    </source>
</reference>
<feature type="domain" description="G-protein coupled receptors family 1 profile" evidence="12">
    <location>
        <begin position="22"/>
        <end position="287"/>
    </location>
</feature>
<dbReference type="FunCoup" id="H2ZYI9">
    <property type="interactions" value="3"/>
</dbReference>
<keyword evidence="9 11" id="KW-0675">Receptor</keyword>
<keyword evidence="6 11" id="KW-1133">Transmembrane helix</keyword>
<dbReference type="InterPro" id="IPR017452">
    <property type="entry name" value="GPCR_Rhodpsn_7TM"/>
</dbReference>
<evidence type="ECO:0000256" key="2">
    <source>
        <dbReference type="ARBA" id="ARBA00010663"/>
    </source>
</evidence>
<dbReference type="AlphaFoldDB" id="H2ZYI9"/>
<dbReference type="Gene3D" id="1.20.1070.10">
    <property type="entry name" value="Rhodopsin 7-helix transmembrane proteins"/>
    <property type="match status" value="1"/>
</dbReference>
<dbReference type="PRINTS" id="PR00237">
    <property type="entry name" value="GPCRRHODOPSN"/>
</dbReference>
<feature type="transmembrane region" description="Helical" evidence="11">
    <location>
        <begin position="93"/>
        <end position="115"/>
    </location>
</feature>
<evidence type="ECO:0000256" key="9">
    <source>
        <dbReference type="ARBA" id="ARBA00023170"/>
    </source>
</evidence>
<reference evidence="13" key="2">
    <citation type="submission" date="2025-08" db="UniProtKB">
        <authorList>
            <consortium name="Ensembl"/>
        </authorList>
    </citation>
    <scope>IDENTIFICATION</scope>
</reference>
<dbReference type="OrthoDB" id="9606139at2759"/>
<name>H2ZYI9_LATCH</name>
<dbReference type="GeneID" id="106704310"/>
<feature type="transmembrane region" description="Helical" evidence="11">
    <location>
        <begin position="40"/>
        <end position="60"/>
    </location>
</feature>
<feature type="transmembrane region" description="Helical" evidence="11">
    <location>
        <begin position="190"/>
        <end position="208"/>
    </location>
</feature>
<dbReference type="HOGENOM" id="CLU_058641_2_0_1"/>
<evidence type="ECO:0000256" key="4">
    <source>
        <dbReference type="ARBA" id="ARBA00022507"/>
    </source>
</evidence>
<evidence type="ECO:0000256" key="5">
    <source>
        <dbReference type="ARBA" id="ARBA00022692"/>
    </source>
</evidence>
<organism evidence="13 14">
    <name type="scientific">Latimeria chalumnae</name>
    <name type="common">Coelacanth</name>
    <dbReference type="NCBI Taxonomy" id="7897"/>
    <lineage>
        <taxon>Eukaryota</taxon>
        <taxon>Metazoa</taxon>
        <taxon>Chordata</taxon>
        <taxon>Craniata</taxon>
        <taxon>Vertebrata</taxon>
        <taxon>Euteleostomi</taxon>
        <taxon>Coelacanthiformes</taxon>
        <taxon>Coelacanthidae</taxon>
        <taxon>Latimeria</taxon>
    </lineage>
</organism>
<evidence type="ECO:0000256" key="1">
    <source>
        <dbReference type="ARBA" id="ARBA00004651"/>
    </source>
</evidence>
<comment type="subcellular location">
    <subcellularLocation>
        <location evidence="1 11">Cell membrane</location>
        <topology evidence="1 11">Multi-pass membrane protein</topology>
    </subcellularLocation>
</comment>
<accession>H2ZYI9</accession>
<dbReference type="InterPro" id="IPR004072">
    <property type="entry name" value="Vmron_rcpt_1"/>
</dbReference>
<gene>
    <name evidence="13" type="primary">LOC106704310</name>
</gene>
<dbReference type="KEGG" id="lcm:106704310"/>
<dbReference type="PANTHER" id="PTHR24062">
    <property type="entry name" value="VOMERONASAL TYPE-1 RECEPTOR"/>
    <property type="match status" value="1"/>
</dbReference>
<dbReference type="EMBL" id="AFYH01111181">
    <property type="status" value="NOT_ANNOTATED_CDS"/>
    <property type="molecule type" value="Genomic_DNA"/>
</dbReference>
<dbReference type="eggNOG" id="ENOG502TDGJ">
    <property type="taxonomic scope" value="Eukaryota"/>
</dbReference>
<protein>
    <recommendedName>
        <fullName evidence="11">Vomeronasal type-1 receptor</fullName>
    </recommendedName>
</protein>
<dbReference type="RefSeq" id="XP_014346519.1">
    <property type="nucleotide sequence ID" value="XM_014491033.1"/>
</dbReference>
<feature type="transmembrane region" description="Helical" evidence="11">
    <location>
        <begin position="271"/>
        <end position="290"/>
    </location>
</feature>
<evidence type="ECO:0000259" key="12">
    <source>
        <dbReference type="PROSITE" id="PS50262"/>
    </source>
</evidence>
<keyword evidence="5 11" id="KW-0812">Transmembrane</keyword>
<reference evidence="13" key="3">
    <citation type="submission" date="2025-09" db="UniProtKB">
        <authorList>
            <consortium name="Ensembl"/>
        </authorList>
    </citation>
    <scope>IDENTIFICATION</scope>
</reference>
<sequence>MDLYNLVKGIIFILTAIVGVSGNLVILVSFYHIALQERKFVTAQVILLNLAWANMIMALTRGVPHSLFIFGLRFLFDDIGCKIVVFASRVSRAMSICLTCLLSCFQCITITKSTLKWLSLKGRMQKYVILIIIGLCVMNMLVCIAAVLFSVSSTNTTNLEYTFNLGYCLVTFPDQLSFQVNGFAIFARDIIFVVLMALASAYILLVLFRHGRQVKGIRSSDRNNVTTAEGQATKTVVTLVTLYVLFFGIDNTIWFYQITVSKEVHSIVSDIRFFFSVCYASICPIVIIMFNPQIRNKLKASSSEQETQVQEISSTQ</sequence>
<evidence type="ECO:0000313" key="13">
    <source>
        <dbReference type="Ensembl" id="ENSLACP00000002460.1"/>
    </source>
</evidence>
<evidence type="ECO:0000313" key="14">
    <source>
        <dbReference type="Proteomes" id="UP000008672"/>
    </source>
</evidence>
<dbReference type="GeneTree" id="ENSGT01030000234553"/>
<evidence type="ECO:0000256" key="7">
    <source>
        <dbReference type="ARBA" id="ARBA00023040"/>
    </source>
</evidence>
<dbReference type="InterPro" id="IPR000276">
    <property type="entry name" value="GPCR_Rhodpsn"/>
</dbReference>
<dbReference type="Pfam" id="PF03402">
    <property type="entry name" value="V1R"/>
    <property type="match status" value="1"/>
</dbReference>